<dbReference type="CDD" id="cd14066">
    <property type="entry name" value="STKc_IRAK"/>
    <property type="match status" value="1"/>
</dbReference>
<dbReference type="InterPro" id="IPR008271">
    <property type="entry name" value="Ser/Thr_kinase_AS"/>
</dbReference>
<feature type="domain" description="LysM" evidence="23">
    <location>
        <begin position="194"/>
        <end position="240"/>
    </location>
</feature>
<dbReference type="GO" id="GO:0030665">
    <property type="term" value="C:clathrin-coated vesicle membrane"/>
    <property type="evidence" value="ECO:0007669"/>
    <property type="project" value="UniProtKB-SubCell"/>
</dbReference>
<evidence type="ECO:0000256" key="8">
    <source>
        <dbReference type="ARBA" id="ARBA00022692"/>
    </source>
</evidence>
<comment type="caution">
    <text evidence="24">The sequence shown here is derived from an EMBL/GenBank/DDBJ whole genome shotgun (WGS) entry which is preliminary data.</text>
</comment>
<dbReference type="SUPFAM" id="SSF54106">
    <property type="entry name" value="LysM domain"/>
    <property type="match status" value="1"/>
</dbReference>
<keyword evidence="15 20" id="KW-0472">Membrane</keyword>
<keyword evidence="13" id="KW-0653">Protein transport</keyword>
<evidence type="ECO:0000256" key="14">
    <source>
        <dbReference type="ARBA" id="ARBA00022989"/>
    </source>
</evidence>
<dbReference type="SUPFAM" id="SSF64356">
    <property type="entry name" value="SNARE-like"/>
    <property type="match status" value="1"/>
</dbReference>
<dbReference type="PROSITE" id="PS00991">
    <property type="entry name" value="CLAT_ADAPTOR_M_2"/>
    <property type="match status" value="1"/>
</dbReference>
<keyword evidence="10 19" id="KW-0547">Nucleotide-binding</keyword>
<dbReference type="PROSITE" id="PS50011">
    <property type="entry name" value="PROTEIN_KINASE_DOM"/>
    <property type="match status" value="1"/>
</dbReference>
<evidence type="ECO:0008006" key="26">
    <source>
        <dbReference type="Google" id="ProtNLM"/>
    </source>
</evidence>
<dbReference type="GO" id="GO:0019199">
    <property type="term" value="F:transmembrane receptor protein kinase activity"/>
    <property type="evidence" value="ECO:0007669"/>
    <property type="project" value="InterPro"/>
</dbReference>
<keyword evidence="4" id="KW-0813">Transport</keyword>
<evidence type="ECO:0000256" key="20">
    <source>
        <dbReference type="SAM" id="Phobius"/>
    </source>
</evidence>
<dbReference type="CDD" id="cd00118">
    <property type="entry name" value="LysM"/>
    <property type="match status" value="1"/>
</dbReference>
<keyword evidence="17" id="KW-0968">Cytoplasmic vesicle</keyword>
<dbReference type="InterPro" id="IPR017441">
    <property type="entry name" value="Protein_kinase_ATP_BS"/>
</dbReference>
<dbReference type="SMART" id="SM00220">
    <property type="entry name" value="S_TKc"/>
    <property type="match status" value="1"/>
</dbReference>
<dbReference type="PROSITE" id="PS51072">
    <property type="entry name" value="MHD"/>
    <property type="match status" value="1"/>
</dbReference>
<dbReference type="Gene3D" id="2.60.40.1170">
    <property type="entry name" value="Mu homology domain, subdomain B"/>
    <property type="match status" value="2"/>
</dbReference>
<dbReference type="STRING" id="3750.A0A498I288"/>
<feature type="domain" description="MHD" evidence="22">
    <location>
        <begin position="881"/>
        <end position="1137"/>
    </location>
</feature>
<dbReference type="GO" id="GO:0016192">
    <property type="term" value="P:vesicle-mediated transport"/>
    <property type="evidence" value="ECO:0007669"/>
    <property type="project" value="InterPro"/>
</dbReference>
<evidence type="ECO:0000259" key="23">
    <source>
        <dbReference type="PROSITE" id="PS51782"/>
    </source>
</evidence>
<keyword evidence="6" id="KW-0723">Serine/threonine-protein kinase</keyword>
<evidence type="ECO:0000256" key="10">
    <source>
        <dbReference type="ARBA" id="ARBA00022741"/>
    </source>
</evidence>
<evidence type="ECO:0000313" key="25">
    <source>
        <dbReference type="Proteomes" id="UP000290289"/>
    </source>
</evidence>
<protein>
    <recommendedName>
        <fullName evidence="26">Protein kinase domain-containing protein</fullName>
    </recommendedName>
</protein>
<evidence type="ECO:0000256" key="4">
    <source>
        <dbReference type="ARBA" id="ARBA00022448"/>
    </source>
</evidence>
<dbReference type="SUPFAM" id="SSF49447">
    <property type="entry name" value="Second domain of Mu2 adaptin subunit (ap50) of ap2 adaptor"/>
    <property type="match status" value="1"/>
</dbReference>
<dbReference type="CDD" id="cd14835">
    <property type="entry name" value="AP1_Mu_N"/>
    <property type="match status" value="1"/>
</dbReference>
<comment type="subcellular location">
    <subcellularLocation>
        <location evidence="1">Cell membrane</location>
        <topology evidence="1">Single-pass membrane protein</topology>
    </subcellularLocation>
    <subcellularLocation>
        <location evidence="2">Cytoplasmic vesicle</location>
        <location evidence="2">Clathrin-coated vesicle membrane</location>
    </subcellularLocation>
</comment>
<dbReference type="Pfam" id="PF00928">
    <property type="entry name" value="Adap_comp_sub"/>
    <property type="match status" value="1"/>
</dbReference>
<keyword evidence="8 20" id="KW-0812">Transmembrane</keyword>
<dbReference type="SUPFAM" id="SSF56112">
    <property type="entry name" value="Protein kinase-like (PK-like)"/>
    <property type="match status" value="1"/>
</dbReference>
<evidence type="ECO:0000256" key="2">
    <source>
        <dbReference type="ARBA" id="ARBA00004640"/>
    </source>
</evidence>
<dbReference type="InterPro" id="IPR018392">
    <property type="entry name" value="LysM"/>
</dbReference>
<evidence type="ECO:0000259" key="22">
    <source>
        <dbReference type="PROSITE" id="PS51072"/>
    </source>
</evidence>
<evidence type="ECO:0000256" key="17">
    <source>
        <dbReference type="ARBA" id="ARBA00023329"/>
    </source>
</evidence>
<dbReference type="PANTHER" id="PTHR46204">
    <property type="entry name" value="CHITIN ELICITOR RECEPTOR KINASE 1-RELATED"/>
    <property type="match status" value="1"/>
</dbReference>
<dbReference type="PROSITE" id="PS00107">
    <property type="entry name" value="PROTEIN_KINASE_ATP"/>
    <property type="match status" value="1"/>
</dbReference>
<keyword evidence="25" id="KW-1185">Reference proteome</keyword>
<keyword evidence="14 20" id="KW-1133">Transmembrane helix</keyword>
<dbReference type="Gene3D" id="1.10.510.10">
    <property type="entry name" value="Transferase(Phosphotransferase) domain 1"/>
    <property type="match status" value="1"/>
</dbReference>
<dbReference type="InterPro" id="IPR044812">
    <property type="entry name" value="CERK1/LYK3-like"/>
</dbReference>
<evidence type="ECO:0000256" key="5">
    <source>
        <dbReference type="ARBA" id="ARBA00022475"/>
    </source>
</evidence>
<dbReference type="GO" id="GO:0005524">
    <property type="term" value="F:ATP binding"/>
    <property type="evidence" value="ECO:0007669"/>
    <property type="project" value="UniProtKB-UniRule"/>
</dbReference>
<evidence type="ECO:0000256" key="1">
    <source>
        <dbReference type="ARBA" id="ARBA00004162"/>
    </source>
</evidence>
<dbReference type="InterPro" id="IPR028565">
    <property type="entry name" value="MHD"/>
</dbReference>
<dbReference type="GO" id="GO:0030131">
    <property type="term" value="C:clathrin adaptor complex"/>
    <property type="evidence" value="ECO:0007669"/>
    <property type="project" value="InterPro"/>
</dbReference>
<keyword evidence="11" id="KW-0418">Kinase</keyword>
<dbReference type="GO" id="GO:0045087">
    <property type="term" value="P:innate immune response"/>
    <property type="evidence" value="ECO:0007669"/>
    <property type="project" value="InterPro"/>
</dbReference>
<dbReference type="InterPro" id="IPR000719">
    <property type="entry name" value="Prot_kinase_dom"/>
</dbReference>
<keyword evidence="12 19" id="KW-0067">ATP-binding</keyword>
<evidence type="ECO:0000259" key="21">
    <source>
        <dbReference type="PROSITE" id="PS50011"/>
    </source>
</evidence>
<dbReference type="GO" id="GO:0005886">
    <property type="term" value="C:plasma membrane"/>
    <property type="evidence" value="ECO:0007669"/>
    <property type="project" value="UniProtKB-SubCell"/>
</dbReference>
<dbReference type="Pfam" id="PF07714">
    <property type="entry name" value="PK_Tyr_Ser-Thr"/>
    <property type="match status" value="1"/>
</dbReference>
<keyword evidence="16" id="KW-1015">Disulfide bond</keyword>
<dbReference type="InterPro" id="IPR001245">
    <property type="entry name" value="Ser-Thr/Tyr_kinase_cat_dom"/>
</dbReference>
<dbReference type="AlphaFoldDB" id="A0A498I288"/>
<dbReference type="EMBL" id="RDQH01000340">
    <property type="protein sequence ID" value="RXH77676.1"/>
    <property type="molecule type" value="Genomic_DNA"/>
</dbReference>
<dbReference type="FunFam" id="3.30.450.60:FF:000006">
    <property type="entry name" value="AP-1 complex subunit mu-1 isoform 1"/>
    <property type="match status" value="1"/>
</dbReference>
<keyword evidence="7" id="KW-0808">Transferase</keyword>
<evidence type="ECO:0000256" key="3">
    <source>
        <dbReference type="ARBA" id="ARBA00005324"/>
    </source>
</evidence>
<proteinExistence type="inferred from homology"/>
<dbReference type="CDD" id="cd09250">
    <property type="entry name" value="AP-1_Mu1_Cterm"/>
    <property type="match status" value="1"/>
</dbReference>
<evidence type="ECO:0000256" key="18">
    <source>
        <dbReference type="ARBA" id="ARBA00066271"/>
    </source>
</evidence>
<comment type="similarity">
    <text evidence="3">Belongs to the adaptor complexes medium subunit family.</text>
</comment>
<feature type="transmembrane region" description="Helical" evidence="20">
    <location>
        <begin position="258"/>
        <end position="282"/>
    </location>
</feature>
<evidence type="ECO:0000256" key="7">
    <source>
        <dbReference type="ARBA" id="ARBA00022679"/>
    </source>
</evidence>
<dbReference type="Gene3D" id="3.30.450.60">
    <property type="match status" value="1"/>
</dbReference>
<dbReference type="InterPro" id="IPR018240">
    <property type="entry name" value="Clathrin_mu_CS"/>
</dbReference>
<dbReference type="Pfam" id="PF01476">
    <property type="entry name" value="LysM"/>
    <property type="match status" value="1"/>
</dbReference>
<organism evidence="24 25">
    <name type="scientific">Malus domestica</name>
    <name type="common">Apple</name>
    <name type="synonym">Pyrus malus</name>
    <dbReference type="NCBI Taxonomy" id="3750"/>
    <lineage>
        <taxon>Eukaryota</taxon>
        <taxon>Viridiplantae</taxon>
        <taxon>Streptophyta</taxon>
        <taxon>Embryophyta</taxon>
        <taxon>Tracheophyta</taxon>
        <taxon>Spermatophyta</taxon>
        <taxon>Magnoliopsida</taxon>
        <taxon>eudicotyledons</taxon>
        <taxon>Gunneridae</taxon>
        <taxon>Pentapetalae</taxon>
        <taxon>rosids</taxon>
        <taxon>fabids</taxon>
        <taxon>Rosales</taxon>
        <taxon>Rosaceae</taxon>
        <taxon>Amygdaloideae</taxon>
        <taxon>Maleae</taxon>
        <taxon>Malus</taxon>
    </lineage>
</organism>
<keyword evidence="9" id="KW-0732">Signal</keyword>
<name>A0A498I288_MALDO</name>
<evidence type="ECO:0000256" key="13">
    <source>
        <dbReference type="ARBA" id="ARBA00022927"/>
    </source>
</evidence>
<dbReference type="InterPro" id="IPR036779">
    <property type="entry name" value="LysM_dom_sf"/>
</dbReference>
<dbReference type="InterPro" id="IPR011009">
    <property type="entry name" value="Kinase-like_dom_sf"/>
</dbReference>
<feature type="binding site" evidence="19">
    <location>
        <position position="373"/>
    </location>
    <ligand>
        <name>ATP</name>
        <dbReference type="ChEBI" id="CHEBI:30616"/>
    </ligand>
</feature>
<keyword evidence="5" id="KW-1003">Cell membrane</keyword>
<evidence type="ECO:0000256" key="11">
    <source>
        <dbReference type="ARBA" id="ARBA00022777"/>
    </source>
</evidence>
<dbReference type="InterPro" id="IPR001392">
    <property type="entry name" value="Clathrin_mu"/>
</dbReference>
<dbReference type="PRINTS" id="PR00314">
    <property type="entry name" value="CLATHRINADPT"/>
</dbReference>
<dbReference type="Gene3D" id="3.30.200.20">
    <property type="entry name" value="Phosphorylase Kinase, domain 1"/>
    <property type="match status" value="1"/>
</dbReference>
<evidence type="ECO:0000256" key="12">
    <source>
        <dbReference type="ARBA" id="ARBA00022840"/>
    </source>
</evidence>
<dbReference type="FunFam" id="1.10.510.10:FF:000468">
    <property type="entry name" value="PTI1-like tyrosine-protein kinase 3"/>
    <property type="match status" value="1"/>
</dbReference>
<dbReference type="PANTHER" id="PTHR46204:SF11">
    <property type="entry name" value="PROTEIN KINASE DOMAIN-CONTAINING PROTEIN"/>
    <property type="match status" value="1"/>
</dbReference>
<reference evidence="24 25" key="1">
    <citation type="submission" date="2018-10" db="EMBL/GenBank/DDBJ databases">
        <title>A high-quality apple genome assembly.</title>
        <authorList>
            <person name="Hu J."/>
        </authorList>
    </citation>
    <scope>NUCLEOTIDE SEQUENCE [LARGE SCALE GENOMIC DNA]</scope>
    <source>
        <strain evidence="25">cv. HFTH1</strain>
        <tissue evidence="24">Young leaf</tissue>
    </source>
</reference>
<evidence type="ECO:0000256" key="6">
    <source>
        <dbReference type="ARBA" id="ARBA00022527"/>
    </source>
</evidence>
<dbReference type="GO" id="GO:0006886">
    <property type="term" value="P:intracellular protein transport"/>
    <property type="evidence" value="ECO:0007669"/>
    <property type="project" value="InterPro"/>
</dbReference>
<dbReference type="InterPro" id="IPR011012">
    <property type="entry name" value="Longin-like_dom_sf"/>
</dbReference>
<dbReference type="Proteomes" id="UP000290289">
    <property type="component" value="Chromosome 14"/>
</dbReference>
<dbReference type="InterPro" id="IPR036168">
    <property type="entry name" value="AP2_Mu_C_sf"/>
</dbReference>
<evidence type="ECO:0000256" key="9">
    <source>
        <dbReference type="ARBA" id="ARBA00022729"/>
    </source>
</evidence>
<evidence type="ECO:0000313" key="24">
    <source>
        <dbReference type="EMBL" id="RXH77676.1"/>
    </source>
</evidence>
<evidence type="ECO:0000256" key="19">
    <source>
        <dbReference type="PROSITE-ProRule" id="PRU10141"/>
    </source>
</evidence>
<dbReference type="PROSITE" id="PS00108">
    <property type="entry name" value="PROTEIN_KINASE_ST"/>
    <property type="match status" value="1"/>
</dbReference>
<dbReference type="Gene3D" id="3.10.350.10">
    <property type="entry name" value="LysM domain"/>
    <property type="match status" value="1"/>
</dbReference>
<sequence length="1139" mass="129659">MTKHVKPKPEAILTHLISNAKDHYFSMEMAPSNQKFHFFSILLTTLFYTNVLSDNTTGLSSLHLYPLTCSTSHHTQTCNSSLYHISKGHTKEEIATFYSVNPSNIHPIVHDNQHPQDYLVSVPCTCKDIKGTQIYLYDTIYLVKEGDTVGNVVSEFYSGQAVKIGGEEQLFTVGNMTTFHLVCGCVEKKPQEVVTYTVQDHDTLSDIEKLLSAYESEIQNLNKNFTQSPNFIDVGWVLFVPMEFNGLQVQQQGKTLSLAAIIGIVSAAGFLLAATFFIFLLIRYRKGKNTEEEEQQEQEEDVNPNAKKSFSMKQQLFKRQMEETFENERRVIYTMEEIEQATGNFDNTRKIGEGGYGSVYYGVLGELEVAIKKMRSSRTKEFFAELKVLCKIHHNNVVELLGYASGSEHQCLVYEFLQNRSLNDHLHDPLLKGNQPLSWTARAQIALDTARGIEYIHDHTKKRYVHRDIKTNNILLDQGLRAKVADFGLARLVERSNEEDILATRLVGTPGYIPPESVRELQMTSKTDVYAFGVVVAELITGQRAIFCDNREPKRMKSLISVIYAVFKEKDPEAALEAQIDGNMKGSYPMEEVYKMAEIALRCVSEDPVNRPEMKDIVQTLSQILTSSIEWEVLLGGKSQVFSGLLMNGLTIVAGARNLGENSISVAEALALRLGFRNVCGEGFCSTLFRLKNIVEDIKWLGIAFDSISWNYVYRETNFFTNSVTRRVLIWRDYRGDVSAAQAERFFTKFIEKEGDPQSQDPVVYDNGVSYMFVQHNNIYLMIASRQNCNAASLLLFLHRVIDVFKHYFEALEEESLKDNFVVVYELLDEIMDFGFPQFTEAKILSEFIKTDAYRMEVTQRPPMAVTNAVSWRSEGIQFKKNEVFLDVVESVNILVNSNGQIIRSDVVGALRMRTYLSGMPECKLGLNDRVLLEAQGRTTKGKSIDLDDIKFHQCVRLARFENDRTISFIPPDGAFDLMTYRLSTQVKPLIWVEAQVENHSRSRIEFTVKARSQYKERSTATNVEIELPVPADATNPNVRTSMGSAAYAPERDALVWKVKSFPGNKEYMLRAEFMLPSITAEEAVPERRAPIRVKFEIPYFTVSGIQVRYLKIIEKSGYQALPWVRYITMAGEYELRLM</sequence>
<dbReference type="PROSITE" id="PS51782">
    <property type="entry name" value="LYSM"/>
    <property type="match status" value="1"/>
</dbReference>
<evidence type="ECO:0000256" key="15">
    <source>
        <dbReference type="ARBA" id="ARBA00023136"/>
    </source>
</evidence>
<comment type="subunit">
    <text evidence="18">Adaptor protein complex 1 (AP-1) is a heterotetramer composed of two large adaptins (gamma-type subunit and beta-type subunit), a medium adaptin (mu-type subunit) and a small adaptin (sigma-type subunit).</text>
</comment>
<dbReference type="GO" id="GO:0004674">
    <property type="term" value="F:protein serine/threonine kinase activity"/>
    <property type="evidence" value="ECO:0007669"/>
    <property type="project" value="UniProtKB-KW"/>
</dbReference>
<accession>A0A498I288</accession>
<gene>
    <name evidence="24" type="ORF">DVH24_039647</name>
</gene>
<feature type="domain" description="Protein kinase" evidence="21">
    <location>
        <begin position="345"/>
        <end position="625"/>
    </location>
</feature>
<evidence type="ECO:0000256" key="16">
    <source>
        <dbReference type="ARBA" id="ARBA00023157"/>
    </source>
</evidence>